<dbReference type="PANTHER" id="PTHR30193:SF37">
    <property type="entry name" value="INNER MEMBRANE ABC TRANSPORTER PERMEASE PROTEIN YCJO"/>
    <property type="match status" value="1"/>
</dbReference>
<dbReference type="EMBL" id="JBJHQH010000006">
    <property type="protein sequence ID" value="MFK9091880.1"/>
    <property type="molecule type" value="Genomic_DNA"/>
</dbReference>
<keyword evidence="4 7" id="KW-0812">Transmembrane</keyword>
<keyword evidence="6 7" id="KW-0472">Membrane</keyword>
<dbReference type="RefSeq" id="WP_406580492.1">
    <property type="nucleotide sequence ID" value="NZ_JBJHQH010000006.1"/>
</dbReference>
<dbReference type="PANTHER" id="PTHR30193">
    <property type="entry name" value="ABC TRANSPORTER PERMEASE PROTEIN"/>
    <property type="match status" value="1"/>
</dbReference>
<evidence type="ECO:0000256" key="3">
    <source>
        <dbReference type="ARBA" id="ARBA00022475"/>
    </source>
</evidence>
<sequence>MEVITNKVPTEKSTKKKWRGLADKITPYLFISPFYILFLIFGLFPIVFSGILAFSQWDGIGDVQFTGLENFKKLMGDVDFWLSIKNTLIIWVIQTVPMLVIALVLAFLINLQFVKRKEFFKTTFFLPYVTSVVAVTILFGLIFSNQSGLINAVLEMFGKQPIAFIDSPFWVRIVIALVGIWQYLGYNMIIYYSGLQKIPADYYEAAIIDGASKYQLFTKITIPLLKPIILFTVIMSTIGGLQVFAEAQVLVPTNATAEGGSLTIVYYIYQTAFLQNRYGYGSTITWGLVVIILIISLINWFLTSYRIKGEDN</sequence>
<comment type="similarity">
    <text evidence="7">Belongs to the binding-protein-dependent transport system permease family.</text>
</comment>
<dbReference type="SUPFAM" id="SSF160964">
    <property type="entry name" value="MalF N-terminal region-like"/>
    <property type="match status" value="1"/>
</dbReference>
<keyword evidence="5 7" id="KW-1133">Transmembrane helix</keyword>
<keyword evidence="3" id="KW-1003">Cell membrane</keyword>
<evidence type="ECO:0000313" key="10">
    <source>
        <dbReference type="Proteomes" id="UP001623041"/>
    </source>
</evidence>
<accession>A0ABW8REI5</accession>
<dbReference type="InterPro" id="IPR035906">
    <property type="entry name" value="MetI-like_sf"/>
</dbReference>
<dbReference type="Proteomes" id="UP001623041">
    <property type="component" value="Unassembled WGS sequence"/>
</dbReference>
<organism evidence="9 10">
    <name type="scientific">Bacillus salipaludis</name>
    <dbReference type="NCBI Taxonomy" id="2547811"/>
    <lineage>
        <taxon>Bacteria</taxon>
        <taxon>Bacillati</taxon>
        <taxon>Bacillota</taxon>
        <taxon>Bacilli</taxon>
        <taxon>Bacillales</taxon>
        <taxon>Bacillaceae</taxon>
        <taxon>Bacillus</taxon>
    </lineage>
</organism>
<dbReference type="Pfam" id="PF00528">
    <property type="entry name" value="BPD_transp_1"/>
    <property type="match status" value="1"/>
</dbReference>
<name>A0ABW8REI5_9BACI</name>
<evidence type="ECO:0000256" key="6">
    <source>
        <dbReference type="ARBA" id="ARBA00023136"/>
    </source>
</evidence>
<feature type="transmembrane region" description="Helical" evidence="7">
    <location>
        <begin position="123"/>
        <end position="143"/>
    </location>
</feature>
<dbReference type="InterPro" id="IPR051393">
    <property type="entry name" value="ABC_transporter_permease"/>
</dbReference>
<reference evidence="9 10" key="1">
    <citation type="submission" date="2024-11" db="EMBL/GenBank/DDBJ databases">
        <authorList>
            <person name="Lucas J.A."/>
        </authorList>
    </citation>
    <scope>NUCLEOTIDE SEQUENCE [LARGE SCALE GENOMIC DNA]</scope>
    <source>
        <strain evidence="9 10">Z 5.4</strain>
    </source>
</reference>
<gene>
    <name evidence="9" type="ORF">ACJEBI_10345</name>
</gene>
<dbReference type="Gene3D" id="1.10.3720.10">
    <property type="entry name" value="MetI-like"/>
    <property type="match status" value="1"/>
</dbReference>
<evidence type="ECO:0000256" key="2">
    <source>
        <dbReference type="ARBA" id="ARBA00022448"/>
    </source>
</evidence>
<feature type="domain" description="ABC transmembrane type-1" evidence="8">
    <location>
        <begin position="84"/>
        <end position="299"/>
    </location>
</feature>
<protein>
    <submittedName>
        <fullName evidence="9">Carbohydrate ABC transporter permease</fullName>
    </submittedName>
</protein>
<feature type="transmembrane region" description="Helical" evidence="7">
    <location>
        <begin position="224"/>
        <end position="245"/>
    </location>
</feature>
<dbReference type="PROSITE" id="PS50928">
    <property type="entry name" value="ABC_TM1"/>
    <property type="match status" value="1"/>
</dbReference>
<comment type="caution">
    <text evidence="9">The sequence shown here is derived from an EMBL/GenBank/DDBJ whole genome shotgun (WGS) entry which is preliminary data.</text>
</comment>
<dbReference type="CDD" id="cd06261">
    <property type="entry name" value="TM_PBP2"/>
    <property type="match status" value="1"/>
</dbReference>
<dbReference type="InterPro" id="IPR000515">
    <property type="entry name" value="MetI-like"/>
</dbReference>
<dbReference type="SUPFAM" id="SSF161098">
    <property type="entry name" value="MetI-like"/>
    <property type="match status" value="1"/>
</dbReference>
<feature type="transmembrane region" description="Helical" evidence="7">
    <location>
        <begin position="25"/>
        <end position="48"/>
    </location>
</feature>
<evidence type="ECO:0000259" key="8">
    <source>
        <dbReference type="PROSITE" id="PS50928"/>
    </source>
</evidence>
<proteinExistence type="inferred from homology"/>
<evidence type="ECO:0000256" key="5">
    <source>
        <dbReference type="ARBA" id="ARBA00022989"/>
    </source>
</evidence>
<evidence type="ECO:0000256" key="1">
    <source>
        <dbReference type="ARBA" id="ARBA00004651"/>
    </source>
</evidence>
<keyword evidence="10" id="KW-1185">Reference proteome</keyword>
<evidence type="ECO:0000313" key="9">
    <source>
        <dbReference type="EMBL" id="MFK9091880.1"/>
    </source>
</evidence>
<feature type="transmembrane region" description="Helical" evidence="7">
    <location>
        <begin position="283"/>
        <end position="302"/>
    </location>
</feature>
<evidence type="ECO:0000256" key="4">
    <source>
        <dbReference type="ARBA" id="ARBA00022692"/>
    </source>
</evidence>
<keyword evidence="2 7" id="KW-0813">Transport</keyword>
<comment type="subcellular location">
    <subcellularLocation>
        <location evidence="1 7">Cell membrane</location>
        <topology evidence="1 7">Multi-pass membrane protein</topology>
    </subcellularLocation>
</comment>
<feature type="transmembrane region" description="Helical" evidence="7">
    <location>
        <begin position="169"/>
        <end position="189"/>
    </location>
</feature>
<feature type="transmembrane region" description="Helical" evidence="7">
    <location>
        <begin position="88"/>
        <end position="111"/>
    </location>
</feature>
<evidence type="ECO:0000256" key="7">
    <source>
        <dbReference type="RuleBase" id="RU363032"/>
    </source>
</evidence>